<protein>
    <submittedName>
        <fullName evidence="1">Uncharacterized protein</fullName>
    </submittedName>
</protein>
<name>A0A9P6FJC1_9FUNG</name>
<reference evidence="1" key="1">
    <citation type="journal article" date="2020" name="Fungal Divers.">
        <title>Resolving the Mortierellaceae phylogeny through synthesis of multi-gene phylogenetics and phylogenomics.</title>
        <authorList>
            <person name="Vandepol N."/>
            <person name="Liber J."/>
            <person name="Desiro A."/>
            <person name="Na H."/>
            <person name="Kennedy M."/>
            <person name="Barry K."/>
            <person name="Grigoriev I.V."/>
            <person name="Miller A.N."/>
            <person name="O'Donnell K."/>
            <person name="Stajich J.E."/>
            <person name="Bonito G."/>
        </authorList>
    </citation>
    <scope>NUCLEOTIDE SEQUENCE</scope>
    <source>
        <strain evidence="1">KOD1015</strain>
    </source>
</reference>
<gene>
    <name evidence="1" type="ORF">BGW38_009430</name>
</gene>
<dbReference type="Proteomes" id="UP000780801">
    <property type="component" value="Unassembled WGS sequence"/>
</dbReference>
<proteinExistence type="predicted"/>
<evidence type="ECO:0000313" key="1">
    <source>
        <dbReference type="EMBL" id="KAF9552932.1"/>
    </source>
</evidence>
<accession>A0A9P6FJC1</accession>
<keyword evidence="2" id="KW-1185">Reference proteome</keyword>
<organism evidence="1 2">
    <name type="scientific">Lunasporangiospora selenospora</name>
    <dbReference type="NCBI Taxonomy" id="979761"/>
    <lineage>
        <taxon>Eukaryota</taxon>
        <taxon>Fungi</taxon>
        <taxon>Fungi incertae sedis</taxon>
        <taxon>Mucoromycota</taxon>
        <taxon>Mortierellomycotina</taxon>
        <taxon>Mortierellomycetes</taxon>
        <taxon>Mortierellales</taxon>
        <taxon>Mortierellaceae</taxon>
        <taxon>Lunasporangiospora</taxon>
    </lineage>
</organism>
<comment type="caution">
    <text evidence="1">The sequence shown here is derived from an EMBL/GenBank/DDBJ whole genome shotgun (WGS) entry which is preliminary data.</text>
</comment>
<feature type="non-terminal residue" evidence="1">
    <location>
        <position position="65"/>
    </location>
</feature>
<dbReference type="EMBL" id="JAABOA010006938">
    <property type="protein sequence ID" value="KAF9552932.1"/>
    <property type="molecule type" value="Genomic_DNA"/>
</dbReference>
<dbReference type="AlphaFoldDB" id="A0A9P6FJC1"/>
<evidence type="ECO:0000313" key="2">
    <source>
        <dbReference type="Proteomes" id="UP000780801"/>
    </source>
</evidence>
<sequence length="65" mass="6898">MEVMARDLVVEELNLIDPLHMVVASTNLMPTTTVMPSALNSASTVTAMNHHPQAAPATIAAKTKN</sequence>